<sequence>MDMTPEYAAIVGEKECQSLLTIRNEGPTLVLGKEHELFGSIAAVYKGIKYEELGLTLY</sequence>
<evidence type="ECO:0000313" key="1">
    <source>
        <dbReference type="EMBL" id="SGZ18907.1"/>
    </source>
</evidence>
<evidence type="ECO:0000313" key="2">
    <source>
        <dbReference type="Proteomes" id="UP000183794"/>
    </source>
</evidence>
<organism evidence="1 2">
    <name type="scientific">Moritella viscosa</name>
    <dbReference type="NCBI Taxonomy" id="80854"/>
    <lineage>
        <taxon>Bacteria</taxon>
        <taxon>Pseudomonadati</taxon>
        <taxon>Pseudomonadota</taxon>
        <taxon>Gammaproteobacteria</taxon>
        <taxon>Alteromonadales</taxon>
        <taxon>Moritellaceae</taxon>
        <taxon>Moritella</taxon>
    </lineage>
</organism>
<protein>
    <submittedName>
        <fullName evidence="1">Succinate-semialdehyde dehydrogenase (NADP+)</fullName>
    </submittedName>
</protein>
<name>A0A1L0AQ13_9GAMM</name>
<proteinExistence type="predicted"/>
<reference evidence="1 2" key="1">
    <citation type="submission" date="2016-11" db="EMBL/GenBank/DDBJ databases">
        <authorList>
            <person name="Jaros S."/>
            <person name="Januszkiewicz K."/>
            <person name="Wedrychowicz H."/>
        </authorList>
    </citation>
    <scope>NUCLEOTIDE SEQUENCE [LARGE SCALE GENOMIC DNA]</scope>
    <source>
        <strain evidence="1">NVI 5450</strain>
    </source>
</reference>
<accession>A0A1L0AQ13</accession>
<dbReference type="AlphaFoldDB" id="A0A1L0AQ13"/>
<dbReference type="RefSeq" id="WP_170862875.1">
    <property type="nucleotide sequence ID" value="NZ_FPLD01000136.1"/>
</dbReference>
<dbReference type="EMBL" id="FPLD01000136">
    <property type="protein sequence ID" value="SGZ18907.1"/>
    <property type="molecule type" value="Genomic_DNA"/>
</dbReference>
<gene>
    <name evidence="1" type="ORF">NVI5450_4701</name>
</gene>
<dbReference type="Proteomes" id="UP000183794">
    <property type="component" value="Unassembled WGS sequence"/>
</dbReference>